<evidence type="ECO:0000313" key="1">
    <source>
        <dbReference type="EMBL" id="KMW70408.1"/>
    </source>
</evidence>
<dbReference type="AlphaFoldDB" id="A0A0J9EVU1"/>
<dbReference type="PATRIC" id="fig|1637645.4.peg.3578"/>
<protein>
    <submittedName>
        <fullName evidence="1">Uncharacterized protein</fullName>
    </submittedName>
</protein>
<dbReference type="PANTHER" id="PTHR32098">
    <property type="entry name" value="LYCOPENE BETA/EPSILON CYCLASE PROTEIN"/>
    <property type="match status" value="1"/>
</dbReference>
<organism evidence="1 2">
    <name type="scientific">Limnoraphis robusta CS-951</name>
    <dbReference type="NCBI Taxonomy" id="1637645"/>
    <lineage>
        <taxon>Bacteria</taxon>
        <taxon>Bacillati</taxon>
        <taxon>Cyanobacteriota</taxon>
        <taxon>Cyanophyceae</taxon>
        <taxon>Oscillatoriophycideae</taxon>
        <taxon>Oscillatoriales</taxon>
        <taxon>Sirenicapillariaceae</taxon>
        <taxon>Limnoraphis</taxon>
    </lineage>
</organism>
<sequence length="103" mass="11977">MEQLGDGVLKPFLQDVVQFFPLAKTLFKTSISHPDIVFKVIPQVGLTPLLEWTVHYFNLGAYTALFSLGKNREPSIKNLSPIQQYYYHRWLEAWKYGSGQDYH</sequence>
<dbReference type="EMBL" id="LATL02000180">
    <property type="protein sequence ID" value="KMW70408.1"/>
    <property type="molecule type" value="Genomic_DNA"/>
</dbReference>
<dbReference type="Proteomes" id="UP000033607">
    <property type="component" value="Unassembled WGS sequence"/>
</dbReference>
<gene>
    <name evidence="1" type="ORF">WN50_35600</name>
</gene>
<dbReference type="PANTHER" id="PTHR32098:SF5">
    <property type="entry name" value="LYCOPENE BETA_EPSILON CYCLASE PROTEIN"/>
    <property type="match status" value="1"/>
</dbReference>
<reference evidence="1 2" key="1">
    <citation type="submission" date="2015-06" db="EMBL/GenBank/DDBJ databases">
        <title>Draft genome assembly of filamentous brackish cyanobacterium Limnoraphis robusta strain CS-951.</title>
        <authorList>
            <person name="Willis A."/>
            <person name="Parks M."/>
            <person name="Burford M.A."/>
        </authorList>
    </citation>
    <scope>NUCLEOTIDE SEQUENCE [LARGE SCALE GENOMIC DNA]</scope>
    <source>
        <strain evidence="1 2">CS-951</strain>
    </source>
</reference>
<evidence type="ECO:0000313" key="2">
    <source>
        <dbReference type="Proteomes" id="UP000033607"/>
    </source>
</evidence>
<name>A0A0J9EVU1_9CYAN</name>
<proteinExistence type="predicted"/>
<comment type="caution">
    <text evidence="1">The sequence shown here is derived from an EMBL/GenBank/DDBJ whole genome shotgun (WGS) entry which is preliminary data.</text>
</comment>
<accession>A0A0J9EVU1</accession>